<evidence type="ECO:0000313" key="3">
    <source>
        <dbReference type="Proteomes" id="UP000245461"/>
    </source>
</evidence>
<dbReference type="Gene3D" id="3.40.30.10">
    <property type="entry name" value="Glutaredoxin"/>
    <property type="match status" value="1"/>
</dbReference>
<dbReference type="AlphaFoldDB" id="A0A317EDU2"/>
<comment type="caution">
    <text evidence="2">The sequence shown here is derived from an EMBL/GenBank/DDBJ whole genome shotgun (WGS) entry which is preliminary data.</text>
</comment>
<dbReference type="InterPro" id="IPR024705">
    <property type="entry name" value="Ssp411"/>
</dbReference>
<name>A0A317EDU2_9PROT</name>
<dbReference type="EMBL" id="QGLE01000004">
    <property type="protein sequence ID" value="PWR24300.1"/>
    <property type="molecule type" value="Genomic_DNA"/>
</dbReference>
<sequence>MAPPPDETPDRRTPAMSLPLIRARLFLLALFILAPLSARAEVAWRDWSPAAFDAARAESKLVLLDLEAVWCHWCHVMDETTYADPAVQDLLAQRFVAVKVDQDSHPDLSRRYENWGWPALIVFDAEGRELWRWRGYLEPVAFVGTLAGLADSPQPLAESGFRALPPGAAEGGLPRALLASMERRFAFAYDAGVGGWGGPHKFLQADALDHALSAAVDGDVIAGRMARETLTAALALVDPVEGGIFQYAVGAWNAPHYEKIAGSQAAALRLFAAGAAWTGDKAYADAARAVARYASTVLSDPAGGFFTSQDADPDVAAGMTGKDYYGLDAKGRAAMAPPRIDRNVYASETGLIAAGLAEAGADLDDESLIGRAKAAGHWLIAARRQGDGSFAHGERDAGGPFLPDTLNAGLAFEALYAATGERVWLAAATDAAAALLRHFADPAGGLANAEVTLVAAGPVGRPFFHLDDNVTAARLLLRLHHQTGDAALGAAARRIFAFLQHQEAASPGSFWPGLLVLDGEAAAEPLHVVVTGRRGESAALFAAARALPRPWKRVELYDAAEGPLPNIAVTLPDLGRPAAFICTATTCSLPVFEPAEIAQTVERLSQPTN</sequence>
<evidence type="ECO:0000259" key="1">
    <source>
        <dbReference type="PROSITE" id="PS51352"/>
    </source>
</evidence>
<evidence type="ECO:0000313" key="2">
    <source>
        <dbReference type="EMBL" id="PWR24300.1"/>
    </source>
</evidence>
<gene>
    <name evidence="2" type="ORF">DKG74_09300</name>
</gene>
<organism evidence="2 3">
    <name type="scientific">Zavarzinia aquatilis</name>
    <dbReference type="NCBI Taxonomy" id="2211142"/>
    <lineage>
        <taxon>Bacteria</taxon>
        <taxon>Pseudomonadati</taxon>
        <taxon>Pseudomonadota</taxon>
        <taxon>Alphaproteobacteria</taxon>
        <taxon>Rhodospirillales</taxon>
        <taxon>Zavarziniaceae</taxon>
        <taxon>Zavarzinia</taxon>
    </lineage>
</organism>
<dbReference type="SUPFAM" id="SSF48208">
    <property type="entry name" value="Six-hairpin glycosidases"/>
    <property type="match status" value="1"/>
</dbReference>
<dbReference type="PROSITE" id="PS51352">
    <property type="entry name" value="THIOREDOXIN_2"/>
    <property type="match status" value="1"/>
</dbReference>
<accession>A0A317EDU2</accession>
<dbReference type="InterPro" id="IPR012341">
    <property type="entry name" value="6hp_glycosidase-like_sf"/>
</dbReference>
<protein>
    <recommendedName>
        <fullName evidence="1">Thioredoxin domain-containing protein</fullName>
    </recommendedName>
</protein>
<reference evidence="2 3" key="1">
    <citation type="submission" date="2018-05" db="EMBL/GenBank/DDBJ databases">
        <title>Zavarzinia sp. HR-AS.</title>
        <authorList>
            <person name="Lee Y."/>
            <person name="Jeon C.O."/>
        </authorList>
    </citation>
    <scope>NUCLEOTIDE SEQUENCE [LARGE SCALE GENOMIC DNA]</scope>
    <source>
        <strain evidence="2 3">HR-AS</strain>
    </source>
</reference>
<dbReference type="PANTHER" id="PTHR42899">
    <property type="entry name" value="SPERMATOGENESIS-ASSOCIATED PROTEIN 20"/>
    <property type="match status" value="1"/>
</dbReference>
<dbReference type="InterPro" id="IPR036249">
    <property type="entry name" value="Thioredoxin-like_sf"/>
</dbReference>
<dbReference type="GO" id="GO:0005975">
    <property type="term" value="P:carbohydrate metabolic process"/>
    <property type="evidence" value="ECO:0007669"/>
    <property type="project" value="InterPro"/>
</dbReference>
<dbReference type="InterPro" id="IPR008928">
    <property type="entry name" value="6-hairpin_glycosidase_sf"/>
</dbReference>
<dbReference type="OrthoDB" id="9762614at2"/>
<dbReference type="SUPFAM" id="SSF52833">
    <property type="entry name" value="Thioredoxin-like"/>
    <property type="match status" value="1"/>
</dbReference>
<proteinExistence type="predicted"/>
<feature type="domain" description="Thioredoxin" evidence="1">
    <location>
        <begin position="2"/>
        <end position="151"/>
    </location>
</feature>
<dbReference type="InterPro" id="IPR004879">
    <property type="entry name" value="Ssp411-like_TRX"/>
</dbReference>
<keyword evidence="3" id="KW-1185">Reference proteome</keyword>
<dbReference type="PIRSF" id="PIRSF006402">
    <property type="entry name" value="UCP006402_thioredoxin"/>
    <property type="match status" value="1"/>
</dbReference>
<dbReference type="PANTHER" id="PTHR42899:SF1">
    <property type="entry name" value="SPERMATOGENESIS-ASSOCIATED PROTEIN 20"/>
    <property type="match status" value="1"/>
</dbReference>
<dbReference type="Proteomes" id="UP000245461">
    <property type="component" value="Unassembled WGS sequence"/>
</dbReference>
<dbReference type="InterPro" id="IPR013766">
    <property type="entry name" value="Thioredoxin_domain"/>
</dbReference>
<dbReference type="Gene3D" id="1.50.10.10">
    <property type="match status" value="1"/>
</dbReference>
<dbReference type="Pfam" id="PF03190">
    <property type="entry name" value="Thioredox_DsbH"/>
    <property type="match status" value="1"/>
</dbReference>